<evidence type="ECO:0000256" key="3">
    <source>
        <dbReference type="ARBA" id="ARBA00023125"/>
    </source>
</evidence>
<evidence type="ECO:0000256" key="4">
    <source>
        <dbReference type="ARBA" id="ARBA00023163"/>
    </source>
</evidence>
<dbReference type="InterPro" id="IPR007219">
    <property type="entry name" value="XnlR_reg_dom"/>
</dbReference>
<evidence type="ECO:0000313" key="8">
    <source>
        <dbReference type="EMBL" id="KAK2751490.1"/>
    </source>
</evidence>
<keyword evidence="5" id="KW-0539">Nucleus</keyword>
<dbReference type="Proteomes" id="UP001281614">
    <property type="component" value="Unassembled WGS sequence"/>
</dbReference>
<dbReference type="Pfam" id="PF04082">
    <property type="entry name" value="Fungal_trans"/>
    <property type="match status" value="1"/>
</dbReference>
<reference evidence="8" key="1">
    <citation type="submission" date="2023-02" db="EMBL/GenBank/DDBJ databases">
        <title>Colletotrichum kahawae CIFC_Que2 genome sequencing and assembly.</title>
        <authorList>
            <person name="Baroncelli R."/>
        </authorList>
    </citation>
    <scope>NUCLEOTIDE SEQUENCE</scope>
    <source>
        <strain evidence="8">CIFC_Que2</strain>
    </source>
</reference>
<dbReference type="GO" id="GO:0005634">
    <property type="term" value="C:nucleus"/>
    <property type="evidence" value="ECO:0007669"/>
    <property type="project" value="UniProtKB-SubCell"/>
</dbReference>
<evidence type="ECO:0000256" key="2">
    <source>
        <dbReference type="ARBA" id="ARBA00023015"/>
    </source>
</evidence>
<feature type="region of interest" description="Disordered" evidence="6">
    <location>
        <begin position="567"/>
        <end position="617"/>
    </location>
</feature>
<keyword evidence="2" id="KW-0805">Transcription regulation</keyword>
<feature type="compositionally biased region" description="Polar residues" evidence="6">
    <location>
        <begin position="582"/>
        <end position="602"/>
    </location>
</feature>
<evidence type="ECO:0000256" key="1">
    <source>
        <dbReference type="ARBA" id="ARBA00004123"/>
    </source>
</evidence>
<feature type="non-terminal residue" evidence="8">
    <location>
        <position position="1"/>
    </location>
</feature>
<evidence type="ECO:0000259" key="7">
    <source>
        <dbReference type="SMART" id="SM00906"/>
    </source>
</evidence>
<gene>
    <name evidence="8" type="ORF">CKAH01_17903</name>
</gene>
<dbReference type="EMBL" id="VYYT01000266">
    <property type="protein sequence ID" value="KAK2751490.1"/>
    <property type="molecule type" value="Genomic_DNA"/>
</dbReference>
<accession>A0AAE0D445</accession>
<dbReference type="InterPro" id="IPR050987">
    <property type="entry name" value="AtrR-like"/>
</dbReference>
<organism evidence="8 9">
    <name type="scientific">Colletotrichum kahawae</name>
    <name type="common">Coffee berry disease fungus</name>
    <dbReference type="NCBI Taxonomy" id="34407"/>
    <lineage>
        <taxon>Eukaryota</taxon>
        <taxon>Fungi</taxon>
        <taxon>Dikarya</taxon>
        <taxon>Ascomycota</taxon>
        <taxon>Pezizomycotina</taxon>
        <taxon>Sordariomycetes</taxon>
        <taxon>Hypocreomycetidae</taxon>
        <taxon>Glomerellales</taxon>
        <taxon>Glomerellaceae</taxon>
        <taxon>Colletotrichum</taxon>
        <taxon>Colletotrichum gloeosporioides species complex</taxon>
    </lineage>
</organism>
<comment type="subcellular location">
    <subcellularLocation>
        <location evidence="1">Nucleus</location>
    </subcellularLocation>
</comment>
<dbReference type="AlphaFoldDB" id="A0AAE0D445"/>
<evidence type="ECO:0000313" key="9">
    <source>
        <dbReference type="Proteomes" id="UP001281614"/>
    </source>
</evidence>
<dbReference type="GO" id="GO:0006351">
    <property type="term" value="P:DNA-templated transcription"/>
    <property type="evidence" value="ECO:0007669"/>
    <property type="project" value="InterPro"/>
</dbReference>
<dbReference type="GO" id="GO:0003700">
    <property type="term" value="F:DNA-binding transcription factor activity"/>
    <property type="evidence" value="ECO:0007669"/>
    <property type="project" value="InterPro"/>
</dbReference>
<evidence type="ECO:0000256" key="5">
    <source>
        <dbReference type="ARBA" id="ARBA00023242"/>
    </source>
</evidence>
<dbReference type="CDD" id="cd12148">
    <property type="entry name" value="fungal_TF_MHR"/>
    <property type="match status" value="1"/>
</dbReference>
<sequence length="666" mass="75464">RLTICSTVTSTRSVDCVSQLHLPLTPNTSTPGSSHQHVETLSECFIDRLLQDHSAEAILYDEFSVLKVGGRADRWTMIRFQRLSTDAGPTRSGLAYFSDQKVDQLVQRIGNSRIRELINGIDAALQSSILTRTDEVLSRLGSERRCHPIRIPADESGLYIRRKLPDNVVVTRRCKHHSDKQTQEYFDTLHPIYPFLNRDDFEGKAFSPELDKILEDDLQYSALYHAVLALGCQHFGQGSFDPGKGRAWELFRVCLSHTADILNFGDSLLGLQALTAMSVFSMNACYLQVEHSILAEATRMALALRYHKSALEGGQAICRRIFWVIYHLEKQYSFQARRSSGIADYDVGCPIPNVPESTFGEYNWFISSIRFGRVLSVAYEQLFSVTASTRDTPILLSAIFRVRDMLDSWRQSIPSDFRPNEQLNKQRLTDPRTKQIALSTHLYYFHLVIVLERMSLQLDEEGGQRQQESRKNLLQAARTVIELTRYIDVEPYTPVFTLAIMPLSALFILFDFIIYNPLHPDVRSNLTLLDVAVGHFSLLDHASEGSLPGSHLSEFSHITRRYVNELPGRSADETHEPRPSSLGRQDSSERTPNIAEQGTPQIAGQIEPGSFNEASMDDTNMYESPEVLNYPTPDVCLWTTSMQSMSEVDFRLLFATPPLNPGQFQE</sequence>
<protein>
    <submittedName>
        <fullName evidence="8">Fungal specific transcription factor</fullName>
    </submittedName>
</protein>
<dbReference type="GO" id="GO:0003677">
    <property type="term" value="F:DNA binding"/>
    <property type="evidence" value="ECO:0007669"/>
    <property type="project" value="UniProtKB-KW"/>
</dbReference>
<keyword evidence="4" id="KW-0804">Transcription</keyword>
<evidence type="ECO:0000256" key="6">
    <source>
        <dbReference type="SAM" id="MobiDB-lite"/>
    </source>
</evidence>
<dbReference type="GO" id="GO:0008270">
    <property type="term" value="F:zinc ion binding"/>
    <property type="evidence" value="ECO:0007669"/>
    <property type="project" value="InterPro"/>
</dbReference>
<dbReference type="PANTHER" id="PTHR46910:SF37">
    <property type="entry name" value="ZN(II)2CYS6 TRANSCRIPTION FACTOR (EUROFUNG)"/>
    <property type="match status" value="1"/>
</dbReference>
<comment type="caution">
    <text evidence="8">The sequence shown here is derived from an EMBL/GenBank/DDBJ whole genome shotgun (WGS) entry which is preliminary data.</text>
</comment>
<name>A0AAE0D445_COLKA</name>
<keyword evidence="3" id="KW-0238">DNA-binding</keyword>
<dbReference type="SMART" id="SM00906">
    <property type="entry name" value="Fungal_trans"/>
    <property type="match status" value="1"/>
</dbReference>
<dbReference type="PANTHER" id="PTHR46910">
    <property type="entry name" value="TRANSCRIPTION FACTOR PDR1"/>
    <property type="match status" value="1"/>
</dbReference>
<feature type="domain" description="Xylanolytic transcriptional activator regulatory" evidence="7">
    <location>
        <begin position="290"/>
        <end position="358"/>
    </location>
</feature>
<keyword evidence="9" id="KW-1185">Reference proteome</keyword>
<proteinExistence type="predicted"/>